<keyword evidence="1" id="KW-0378">Hydrolase</keyword>
<dbReference type="InterPro" id="IPR009003">
    <property type="entry name" value="Peptidase_S1_PA"/>
</dbReference>
<comment type="caution">
    <text evidence="1">The sequence shown here is derived from an EMBL/GenBank/DDBJ whole genome shotgun (WGS) entry which is preliminary data.</text>
</comment>
<dbReference type="RefSeq" id="WP_378403794.1">
    <property type="nucleotide sequence ID" value="NZ_JBHTCS010000011.1"/>
</dbReference>
<sequence>MGAPHAAADSAIQPDPTGSLLFSRLVKNADGSLKTNGTGGYHVVTPYTDNDITRKVGRLKTDGLCTASVLDTPSGTLAITARHCTDGAEDRIDAGRATFTPGWHEGQRPYGDWVVDRVFTSDAPVDGSVPDVAVLAIRPTGDAGSRRVVSAATGGGLKVHPALSSTQTVQATLLGYPGPAPYDLVRMSACVGDYTYFPGKGRKAVHRITTQDECWVGGGSSGGPYVTGTSAGPQIITVLNSNGGSAISNVSAALITDAESWVYNKYPDLVRKPGDGLPSTGSDGSSALSFGS</sequence>
<dbReference type="EC" id="3.4.21.-" evidence="1"/>
<dbReference type="Proteomes" id="UP001596484">
    <property type="component" value="Unassembled WGS sequence"/>
</dbReference>
<gene>
    <name evidence="1" type="ORF">ACFQS9_09285</name>
</gene>
<protein>
    <submittedName>
        <fullName evidence="1">Trypsin-like serine peptidase</fullName>
        <ecNumber evidence="1">3.4.21.-</ecNumber>
    </submittedName>
</protein>
<name>A0ABW2RW96_9NOCA</name>
<dbReference type="InterPro" id="IPR043504">
    <property type="entry name" value="Peptidase_S1_PA_chymotrypsin"/>
</dbReference>
<dbReference type="SUPFAM" id="SSF50494">
    <property type="entry name" value="Trypsin-like serine proteases"/>
    <property type="match status" value="1"/>
</dbReference>
<reference evidence="2" key="1">
    <citation type="journal article" date="2019" name="Int. J. Syst. Evol. Microbiol.">
        <title>The Global Catalogue of Microorganisms (GCM) 10K type strain sequencing project: providing services to taxonomists for standard genome sequencing and annotation.</title>
        <authorList>
            <consortium name="The Broad Institute Genomics Platform"/>
            <consortium name="The Broad Institute Genome Sequencing Center for Infectious Disease"/>
            <person name="Wu L."/>
            <person name="Ma J."/>
        </authorList>
    </citation>
    <scope>NUCLEOTIDE SEQUENCE [LARGE SCALE GENOMIC DNA]</scope>
    <source>
        <strain evidence="2">ICMP 19430</strain>
    </source>
</reference>
<evidence type="ECO:0000313" key="1">
    <source>
        <dbReference type="EMBL" id="MFC7448081.1"/>
    </source>
</evidence>
<dbReference type="GO" id="GO:0016787">
    <property type="term" value="F:hydrolase activity"/>
    <property type="evidence" value="ECO:0007669"/>
    <property type="project" value="UniProtKB-KW"/>
</dbReference>
<dbReference type="EMBL" id="JBHTCS010000011">
    <property type="protein sequence ID" value="MFC7448081.1"/>
    <property type="molecule type" value="Genomic_DNA"/>
</dbReference>
<organism evidence="1 2">
    <name type="scientific">Rhodococcus daqingensis</name>
    <dbReference type="NCBI Taxonomy" id="2479363"/>
    <lineage>
        <taxon>Bacteria</taxon>
        <taxon>Bacillati</taxon>
        <taxon>Actinomycetota</taxon>
        <taxon>Actinomycetes</taxon>
        <taxon>Mycobacteriales</taxon>
        <taxon>Nocardiaceae</taxon>
        <taxon>Rhodococcus</taxon>
    </lineage>
</organism>
<accession>A0ABW2RW96</accession>
<evidence type="ECO:0000313" key="2">
    <source>
        <dbReference type="Proteomes" id="UP001596484"/>
    </source>
</evidence>
<proteinExistence type="predicted"/>
<dbReference type="Gene3D" id="2.40.10.10">
    <property type="entry name" value="Trypsin-like serine proteases"/>
    <property type="match status" value="2"/>
</dbReference>
<keyword evidence="2" id="KW-1185">Reference proteome</keyword>